<proteinExistence type="predicted"/>
<evidence type="ECO:0000313" key="3">
    <source>
        <dbReference type="Proteomes" id="UP001482620"/>
    </source>
</evidence>
<name>A0ABV0SRV6_9TELE</name>
<dbReference type="EMBL" id="JAHRIQ010006904">
    <property type="protein sequence ID" value="MEQ2223329.1"/>
    <property type="molecule type" value="Genomic_DNA"/>
</dbReference>
<keyword evidence="3" id="KW-1185">Reference proteome</keyword>
<dbReference type="Proteomes" id="UP001482620">
    <property type="component" value="Unassembled WGS sequence"/>
</dbReference>
<feature type="compositionally biased region" description="Basic and acidic residues" evidence="1">
    <location>
        <begin position="53"/>
        <end position="70"/>
    </location>
</feature>
<sequence length="70" mass="8049">MIYSQGDPSKMKLSDVSTTMERMSWERVQPGSFSGQAHQHLGDTEFSTQHSESLLKSRRPDPHPHWPLEI</sequence>
<protein>
    <submittedName>
        <fullName evidence="2">Uncharacterized protein</fullName>
    </submittedName>
</protein>
<reference evidence="2 3" key="1">
    <citation type="submission" date="2021-06" db="EMBL/GenBank/DDBJ databases">
        <authorList>
            <person name="Palmer J.M."/>
        </authorList>
    </citation>
    <scope>NUCLEOTIDE SEQUENCE [LARGE SCALE GENOMIC DNA]</scope>
    <source>
        <strain evidence="3">if_2019</strain>
        <tissue evidence="2">Muscle</tissue>
    </source>
</reference>
<accession>A0ABV0SRV6</accession>
<comment type="caution">
    <text evidence="2">The sequence shown here is derived from an EMBL/GenBank/DDBJ whole genome shotgun (WGS) entry which is preliminary data.</text>
</comment>
<feature type="region of interest" description="Disordered" evidence="1">
    <location>
        <begin position="1"/>
        <end position="70"/>
    </location>
</feature>
<gene>
    <name evidence="2" type="ORF">ILYODFUR_035680</name>
</gene>
<evidence type="ECO:0000256" key="1">
    <source>
        <dbReference type="SAM" id="MobiDB-lite"/>
    </source>
</evidence>
<evidence type="ECO:0000313" key="2">
    <source>
        <dbReference type="EMBL" id="MEQ2223329.1"/>
    </source>
</evidence>
<organism evidence="2 3">
    <name type="scientific">Ilyodon furcidens</name>
    <name type="common">goldbreast splitfin</name>
    <dbReference type="NCBI Taxonomy" id="33524"/>
    <lineage>
        <taxon>Eukaryota</taxon>
        <taxon>Metazoa</taxon>
        <taxon>Chordata</taxon>
        <taxon>Craniata</taxon>
        <taxon>Vertebrata</taxon>
        <taxon>Euteleostomi</taxon>
        <taxon>Actinopterygii</taxon>
        <taxon>Neopterygii</taxon>
        <taxon>Teleostei</taxon>
        <taxon>Neoteleostei</taxon>
        <taxon>Acanthomorphata</taxon>
        <taxon>Ovalentaria</taxon>
        <taxon>Atherinomorphae</taxon>
        <taxon>Cyprinodontiformes</taxon>
        <taxon>Goodeidae</taxon>
        <taxon>Ilyodon</taxon>
    </lineage>
</organism>